<evidence type="ECO:0008006" key="3">
    <source>
        <dbReference type="Google" id="ProtNLM"/>
    </source>
</evidence>
<protein>
    <recommendedName>
        <fullName evidence="3">Secreted protein</fullName>
    </recommendedName>
</protein>
<sequence>MYKALSTIISLTYMCCLPKTSKAQFNILVAGKNFHINSFKDNKIYPGTSRFVIDSVMPPISQSKYDLEIRYTLSSNWGGLDEHCIVIKGNRDSLEAIYYFEHNFSKTDLQGKLKDSVKILHRYDRISAVNQRGVYVKPLKPSTSLDKLVKLLLAYHICDTPNDYEVVEHLTKKGKAPKEIPCMDCVDFTFYEVKIAGHFRSFFVSNRYQDYNRNIPEFNDQRQIDEVFHTLVPDIKK</sequence>
<name>A0ABR9XFI7_9SPHI</name>
<dbReference type="EMBL" id="JADFFM010000001">
    <property type="protein sequence ID" value="MBE9666031.1"/>
    <property type="molecule type" value="Genomic_DNA"/>
</dbReference>
<accession>A0ABR9XFI7</accession>
<comment type="caution">
    <text evidence="1">The sequence shown here is derived from an EMBL/GenBank/DDBJ whole genome shotgun (WGS) entry which is preliminary data.</text>
</comment>
<proteinExistence type="predicted"/>
<dbReference type="Proteomes" id="UP000632774">
    <property type="component" value="Unassembled WGS sequence"/>
</dbReference>
<gene>
    <name evidence="1" type="ORF">IRJ18_06630</name>
</gene>
<evidence type="ECO:0000313" key="1">
    <source>
        <dbReference type="EMBL" id="MBE9666031.1"/>
    </source>
</evidence>
<reference evidence="1 2" key="1">
    <citation type="submission" date="2020-10" db="EMBL/GenBank/DDBJ databases">
        <title>Mucilaginibacter mali sp. nov., isolated from rhizosphere soil of apple orchard.</title>
        <authorList>
            <person name="Lee J.-S."/>
            <person name="Kim H.S."/>
            <person name="Kim J.-S."/>
        </authorList>
    </citation>
    <scope>NUCLEOTIDE SEQUENCE [LARGE SCALE GENOMIC DNA]</scope>
    <source>
        <strain evidence="1 2">KCTC 23157</strain>
    </source>
</reference>
<organism evidence="1 2">
    <name type="scientific">Mucilaginibacter boryungensis</name>
    <dbReference type="NCBI Taxonomy" id="768480"/>
    <lineage>
        <taxon>Bacteria</taxon>
        <taxon>Pseudomonadati</taxon>
        <taxon>Bacteroidota</taxon>
        <taxon>Sphingobacteriia</taxon>
        <taxon>Sphingobacteriales</taxon>
        <taxon>Sphingobacteriaceae</taxon>
        <taxon>Mucilaginibacter</taxon>
    </lineage>
</organism>
<keyword evidence="2" id="KW-1185">Reference proteome</keyword>
<evidence type="ECO:0000313" key="2">
    <source>
        <dbReference type="Proteomes" id="UP000632774"/>
    </source>
</evidence>
<dbReference type="RefSeq" id="WP_194105406.1">
    <property type="nucleotide sequence ID" value="NZ_JADFFM010000001.1"/>
</dbReference>